<accession>G7DTN7</accession>
<sequence>MHVYKSIYTAPELPEQSVFDYLFGHSRKLPREKVALTNYVSKQSMTYGQLVDACLDLASGLRKVAGLKVGDMILAFSPNSIEYPVVLLGGQAAGLPVSTANSAYTPRELAHQIRDSGAKLLLVASDLVPIAQEALKSVDGKIPIYVLPGVDGKIANISGCKSWEELNKPGSGKGFEHFTLPKDKVKKTMAYLPYSSGTTGLAKGVELSHHTITSMCCQAPVCPGMALEQDIISATLPFYHIYGLQVLLHNVLDVRGSLIILPRFDLVQFCQSIQEHKITIAYVVPPMALALAKHPIIDKFNLKTLRNITSGAAPLSPELHNALQKRLGKQTVITQGYGLTESDSTSHVNPVHDSRPGTIGPLFVGLEARLVDVETGEDAKEGERGELWMRGPTIMMGYHNNDKANKETFEGDWLKTGDIAIVRDNWWQIVDRAKELIKTQGYQVPPAELEGVLLDCPLVADSAVIGVWSEENATEYPRAYIVVDPKAAEGKDVEKEVYDFVASKVAHYKRLKGGVCVIDVIPKSASGKILRKDLRERAKKEGLKAKM</sequence>
<dbReference type="AlphaFoldDB" id="G7DTN7"/>
<keyword evidence="6" id="KW-1185">Reference proteome</keyword>
<dbReference type="InParanoid" id="G7DTN7"/>
<dbReference type="GO" id="GO:0016405">
    <property type="term" value="F:CoA-ligase activity"/>
    <property type="evidence" value="ECO:0007669"/>
    <property type="project" value="TreeGrafter"/>
</dbReference>
<evidence type="ECO:0000256" key="2">
    <source>
        <dbReference type="ARBA" id="ARBA00022598"/>
    </source>
</evidence>
<dbReference type="Gene3D" id="2.30.38.10">
    <property type="entry name" value="Luciferase, Domain 3"/>
    <property type="match status" value="1"/>
</dbReference>
<dbReference type="Proteomes" id="UP000009131">
    <property type="component" value="Unassembled WGS sequence"/>
</dbReference>
<dbReference type="InterPro" id="IPR000873">
    <property type="entry name" value="AMP-dep_synth/lig_dom"/>
</dbReference>
<feature type="domain" description="AMP-dependent synthetase/ligase" evidence="3">
    <location>
        <begin position="28"/>
        <end position="399"/>
    </location>
</feature>
<evidence type="ECO:0000259" key="3">
    <source>
        <dbReference type="Pfam" id="PF00501"/>
    </source>
</evidence>
<feature type="domain" description="AMP-binding enzyme C-terminal" evidence="4">
    <location>
        <begin position="448"/>
        <end position="528"/>
    </location>
</feature>
<dbReference type="InterPro" id="IPR045851">
    <property type="entry name" value="AMP-bd_C_sf"/>
</dbReference>
<comment type="similarity">
    <text evidence="1">Belongs to the ATP-dependent AMP-binding enzyme family.</text>
</comment>
<dbReference type="PROSITE" id="PS00455">
    <property type="entry name" value="AMP_BINDING"/>
    <property type="match status" value="1"/>
</dbReference>
<reference evidence="5 6" key="1">
    <citation type="journal article" date="2011" name="J. Gen. Appl. Microbiol.">
        <title>Draft genome sequencing of the enigmatic basidiomycete Mixia osmundae.</title>
        <authorList>
            <person name="Nishida H."/>
            <person name="Nagatsuka Y."/>
            <person name="Sugiyama J."/>
        </authorList>
    </citation>
    <scope>NUCLEOTIDE SEQUENCE [LARGE SCALE GENOMIC DNA]</scope>
    <source>
        <strain evidence="6">CBS 9802 / IAM 14324 / JCM 22182 / KY 12970</strain>
    </source>
</reference>
<keyword evidence="2" id="KW-0436">Ligase</keyword>
<dbReference type="RefSeq" id="XP_014571360.1">
    <property type="nucleotide sequence ID" value="XM_014715874.1"/>
</dbReference>
<evidence type="ECO:0000259" key="4">
    <source>
        <dbReference type="Pfam" id="PF13193"/>
    </source>
</evidence>
<dbReference type="STRING" id="764103.G7DTN7"/>
<dbReference type="SUPFAM" id="SSF56801">
    <property type="entry name" value="Acetyl-CoA synthetase-like"/>
    <property type="match status" value="1"/>
</dbReference>
<dbReference type="InterPro" id="IPR025110">
    <property type="entry name" value="AMP-bd_C"/>
</dbReference>
<evidence type="ECO:0000313" key="5">
    <source>
        <dbReference type="EMBL" id="GAA93884.1"/>
    </source>
</evidence>
<dbReference type="Pfam" id="PF00501">
    <property type="entry name" value="AMP-binding"/>
    <property type="match status" value="1"/>
</dbReference>
<dbReference type="PANTHER" id="PTHR24096">
    <property type="entry name" value="LONG-CHAIN-FATTY-ACID--COA LIGASE"/>
    <property type="match status" value="1"/>
</dbReference>
<dbReference type="HOGENOM" id="CLU_000022_59_2_1"/>
<evidence type="ECO:0008006" key="7">
    <source>
        <dbReference type="Google" id="ProtNLM"/>
    </source>
</evidence>
<dbReference type="Gene3D" id="3.30.300.30">
    <property type="match status" value="1"/>
</dbReference>
<dbReference type="Gene3D" id="3.40.50.980">
    <property type="match status" value="2"/>
</dbReference>
<dbReference type="OMA" id="PNSSFWY"/>
<dbReference type="InterPro" id="IPR020845">
    <property type="entry name" value="AMP-binding_CS"/>
</dbReference>
<dbReference type="EMBL" id="BABT02000025">
    <property type="protein sequence ID" value="GAA93884.1"/>
    <property type="molecule type" value="Genomic_DNA"/>
</dbReference>
<dbReference type="OrthoDB" id="6509636at2759"/>
<name>G7DTN7_MIXOS</name>
<evidence type="ECO:0000256" key="1">
    <source>
        <dbReference type="ARBA" id="ARBA00006432"/>
    </source>
</evidence>
<reference evidence="5 6" key="2">
    <citation type="journal article" date="2012" name="Open Biol.">
        <title>Characteristics of nucleosomes and linker DNA regions on the genome of the basidiomycete Mixia osmundae revealed by mono- and dinucleosome mapping.</title>
        <authorList>
            <person name="Nishida H."/>
            <person name="Kondo S."/>
            <person name="Matsumoto T."/>
            <person name="Suzuki Y."/>
            <person name="Yoshikawa H."/>
            <person name="Taylor T.D."/>
            <person name="Sugiyama J."/>
        </authorList>
    </citation>
    <scope>NUCLEOTIDE SEQUENCE [LARGE SCALE GENOMIC DNA]</scope>
    <source>
        <strain evidence="6">CBS 9802 / IAM 14324 / JCM 22182 / KY 12970</strain>
    </source>
</reference>
<comment type="caution">
    <text evidence="5">The sequence shown here is derived from an EMBL/GenBank/DDBJ whole genome shotgun (WGS) entry which is preliminary data.</text>
</comment>
<dbReference type="Pfam" id="PF13193">
    <property type="entry name" value="AMP-binding_C"/>
    <property type="match status" value="1"/>
</dbReference>
<proteinExistence type="inferred from homology"/>
<gene>
    <name evidence="5" type="primary">Mo00530</name>
    <name evidence="5" type="ORF">E5Q_00530</name>
</gene>
<organism evidence="5 6">
    <name type="scientific">Mixia osmundae (strain CBS 9802 / IAM 14324 / JCM 22182 / KY 12970)</name>
    <dbReference type="NCBI Taxonomy" id="764103"/>
    <lineage>
        <taxon>Eukaryota</taxon>
        <taxon>Fungi</taxon>
        <taxon>Dikarya</taxon>
        <taxon>Basidiomycota</taxon>
        <taxon>Pucciniomycotina</taxon>
        <taxon>Mixiomycetes</taxon>
        <taxon>Mixiales</taxon>
        <taxon>Mixiaceae</taxon>
        <taxon>Mixia</taxon>
    </lineage>
</organism>
<dbReference type="PANTHER" id="PTHR24096:SF149">
    <property type="entry name" value="AMP-BINDING DOMAIN-CONTAINING PROTEIN-RELATED"/>
    <property type="match status" value="1"/>
</dbReference>
<protein>
    <recommendedName>
        <fullName evidence="7">AMP-dependent synthetase/ligase domain-containing protein</fullName>
    </recommendedName>
</protein>
<dbReference type="eggNOG" id="KOG1176">
    <property type="taxonomic scope" value="Eukaryota"/>
</dbReference>
<evidence type="ECO:0000313" key="6">
    <source>
        <dbReference type="Proteomes" id="UP000009131"/>
    </source>
</evidence>
<dbReference type="CDD" id="cd05911">
    <property type="entry name" value="Firefly_Luc_like"/>
    <property type="match status" value="1"/>
</dbReference>